<dbReference type="EMBL" id="JAGPXC010000011">
    <property type="protein sequence ID" value="KAH6645299.1"/>
    <property type="molecule type" value="Genomic_DNA"/>
</dbReference>
<dbReference type="AlphaFoldDB" id="A0A9P8RGB9"/>
<evidence type="ECO:0000313" key="2">
    <source>
        <dbReference type="Proteomes" id="UP000758603"/>
    </source>
</evidence>
<gene>
    <name evidence="1" type="ORF">BKA67DRAFT_541530</name>
</gene>
<reference evidence="1" key="1">
    <citation type="journal article" date="2021" name="Nat. Commun.">
        <title>Genetic determinants of endophytism in the Arabidopsis root mycobiome.</title>
        <authorList>
            <person name="Mesny F."/>
            <person name="Miyauchi S."/>
            <person name="Thiergart T."/>
            <person name="Pickel B."/>
            <person name="Atanasova L."/>
            <person name="Karlsson M."/>
            <person name="Huettel B."/>
            <person name="Barry K.W."/>
            <person name="Haridas S."/>
            <person name="Chen C."/>
            <person name="Bauer D."/>
            <person name="Andreopoulos W."/>
            <person name="Pangilinan J."/>
            <person name="LaButti K."/>
            <person name="Riley R."/>
            <person name="Lipzen A."/>
            <person name="Clum A."/>
            <person name="Drula E."/>
            <person name="Henrissat B."/>
            <person name="Kohler A."/>
            <person name="Grigoriev I.V."/>
            <person name="Martin F.M."/>
            <person name="Hacquard S."/>
        </authorList>
    </citation>
    <scope>NUCLEOTIDE SEQUENCE</scope>
    <source>
        <strain evidence="1">MPI-SDFR-AT-0073</strain>
    </source>
</reference>
<dbReference type="GeneID" id="70129842"/>
<protein>
    <submittedName>
        <fullName evidence="1">Uncharacterized protein</fullName>
    </submittedName>
</protein>
<keyword evidence="2" id="KW-1185">Reference proteome</keyword>
<evidence type="ECO:0000313" key="1">
    <source>
        <dbReference type="EMBL" id="KAH6645299.1"/>
    </source>
</evidence>
<comment type="caution">
    <text evidence="1">The sequence shown here is derived from an EMBL/GenBank/DDBJ whole genome shotgun (WGS) entry which is preliminary data.</text>
</comment>
<organism evidence="1 2">
    <name type="scientific">Truncatella angustata</name>
    <dbReference type="NCBI Taxonomy" id="152316"/>
    <lineage>
        <taxon>Eukaryota</taxon>
        <taxon>Fungi</taxon>
        <taxon>Dikarya</taxon>
        <taxon>Ascomycota</taxon>
        <taxon>Pezizomycotina</taxon>
        <taxon>Sordariomycetes</taxon>
        <taxon>Xylariomycetidae</taxon>
        <taxon>Amphisphaeriales</taxon>
        <taxon>Sporocadaceae</taxon>
        <taxon>Truncatella</taxon>
    </lineage>
</organism>
<name>A0A9P8RGB9_9PEZI</name>
<dbReference type="RefSeq" id="XP_045951813.1">
    <property type="nucleotide sequence ID" value="XM_046100950.1"/>
</dbReference>
<dbReference type="Proteomes" id="UP000758603">
    <property type="component" value="Unassembled WGS sequence"/>
</dbReference>
<proteinExistence type="predicted"/>
<accession>A0A9P8RGB9</accession>
<sequence>MAHRWMNWQTQLLAEMAEKSSTICIPLDPFEREFDEWFAESSYQWRLWVDMVNILEPGIKQKHSEIIRFAGAAQQTLTDSHKEAFPKSPNLTVINSTITALGLITGIAVEVGTDYNSLTRSFRTDQEWRHSWSKHYSRAAQLQSFRALTEQYMTLITEYNDDDWATICVIEEVKCSGRYYRFNAQRSADSAAAVRPNVLRSIWTALSGLTDSASSQTA</sequence>